<accession>W6ZRH0</accession>
<dbReference type="EMBL" id="KI963926">
    <property type="protein sequence ID" value="EUC50104.1"/>
    <property type="molecule type" value="Genomic_DNA"/>
</dbReference>
<sequence>MPSHYGASTRQGGRLRNTSELFERYRVVRLMSIVWGKSAPQELILRCGKDPWMTY</sequence>
<dbReference type="KEGG" id="bor:COCMIDRAFT_82847"/>
<protein>
    <submittedName>
        <fullName evidence="1">Uncharacterized protein</fullName>
    </submittedName>
</protein>
<dbReference type="RefSeq" id="XP_007683474.1">
    <property type="nucleotide sequence ID" value="XM_007685284.1"/>
</dbReference>
<proteinExistence type="predicted"/>
<reference evidence="1 2" key="1">
    <citation type="journal article" date="2013" name="PLoS Genet.">
        <title>Comparative genome structure, secondary metabolite, and effector coding capacity across Cochliobolus pathogens.</title>
        <authorList>
            <person name="Condon B.J."/>
            <person name="Leng Y."/>
            <person name="Wu D."/>
            <person name="Bushley K.E."/>
            <person name="Ohm R.A."/>
            <person name="Otillar R."/>
            <person name="Martin J."/>
            <person name="Schackwitz W."/>
            <person name="Grimwood J."/>
            <person name="MohdZainudin N."/>
            <person name="Xue C."/>
            <person name="Wang R."/>
            <person name="Manning V.A."/>
            <person name="Dhillon B."/>
            <person name="Tu Z.J."/>
            <person name="Steffenson B.J."/>
            <person name="Salamov A."/>
            <person name="Sun H."/>
            <person name="Lowry S."/>
            <person name="LaButti K."/>
            <person name="Han J."/>
            <person name="Copeland A."/>
            <person name="Lindquist E."/>
            <person name="Barry K."/>
            <person name="Schmutz J."/>
            <person name="Baker S.E."/>
            <person name="Ciuffetti L.M."/>
            <person name="Grigoriev I.V."/>
            <person name="Zhong S."/>
            <person name="Turgeon B.G."/>
        </authorList>
    </citation>
    <scope>NUCLEOTIDE SEQUENCE [LARGE SCALE GENOMIC DNA]</scope>
    <source>
        <strain evidence="1 2">ATCC 44560</strain>
    </source>
</reference>
<organism evidence="1 2">
    <name type="scientific">Bipolaris oryzae ATCC 44560</name>
    <dbReference type="NCBI Taxonomy" id="930090"/>
    <lineage>
        <taxon>Eukaryota</taxon>
        <taxon>Fungi</taxon>
        <taxon>Dikarya</taxon>
        <taxon>Ascomycota</taxon>
        <taxon>Pezizomycotina</taxon>
        <taxon>Dothideomycetes</taxon>
        <taxon>Pleosporomycetidae</taxon>
        <taxon>Pleosporales</taxon>
        <taxon>Pleosporineae</taxon>
        <taxon>Pleosporaceae</taxon>
        <taxon>Bipolaris</taxon>
    </lineage>
</organism>
<dbReference type="HOGENOM" id="CLU_3032007_0_0_1"/>
<evidence type="ECO:0000313" key="1">
    <source>
        <dbReference type="EMBL" id="EUC50104.1"/>
    </source>
</evidence>
<evidence type="ECO:0000313" key="2">
    <source>
        <dbReference type="Proteomes" id="UP000054032"/>
    </source>
</evidence>
<dbReference type="GeneID" id="19126141"/>
<dbReference type="Proteomes" id="UP000054032">
    <property type="component" value="Unassembled WGS sequence"/>
</dbReference>
<dbReference type="AlphaFoldDB" id="W6ZRH0"/>
<keyword evidence="2" id="KW-1185">Reference proteome</keyword>
<gene>
    <name evidence="1" type="ORF">COCMIDRAFT_82847</name>
</gene>
<name>W6ZRH0_COCMI</name>